<dbReference type="InterPro" id="IPR036673">
    <property type="entry name" value="Cyanovirin-N_sf"/>
</dbReference>
<protein>
    <recommendedName>
        <fullName evidence="1">Cyanovirin-N domain-containing protein</fullName>
    </recommendedName>
</protein>
<dbReference type="EMBL" id="SRRH01000047">
    <property type="protein sequence ID" value="KAG6301274.1"/>
    <property type="molecule type" value="Genomic_DNA"/>
</dbReference>
<dbReference type="SUPFAM" id="SSF51322">
    <property type="entry name" value="Cyanovirin-N"/>
    <property type="match status" value="1"/>
</dbReference>
<organism evidence="2 3">
    <name type="scientific">Claviceps aff. purpurea</name>
    <dbReference type="NCBI Taxonomy" id="1967640"/>
    <lineage>
        <taxon>Eukaryota</taxon>
        <taxon>Fungi</taxon>
        <taxon>Dikarya</taxon>
        <taxon>Ascomycota</taxon>
        <taxon>Pezizomycotina</taxon>
        <taxon>Sordariomycetes</taxon>
        <taxon>Hypocreomycetidae</taxon>
        <taxon>Hypocreales</taxon>
        <taxon>Clavicipitaceae</taxon>
        <taxon>Claviceps</taxon>
    </lineage>
</organism>
<evidence type="ECO:0000259" key="1">
    <source>
        <dbReference type="SMART" id="SM01111"/>
    </source>
</evidence>
<dbReference type="Gene3D" id="2.30.60.10">
    <property type="entry name" value="Cyanovirin-N"/>
    <property type="match status" value="1"/>
</dbReference>
<dbReference type="AlphaFoldDB" id="A0A9P7QP86"/>
<dbReference type="SMART" id="SM01111">
    <property type="entry name" value="CVNH"/>
    <property type="match status" value="1"/>
</dbReference>
<comment type="caution">
    <text evidence="2">The sequence shown here is derived from an EMBL/GenBank/DDBJ whole genome shotgun (WGS) entry which is preliminary data.</text>
</comment>
<gene>
    <name evidence="2" type="ORF">E4U09_005534</name>
</gene>
<dbReference type="InterPro" id="IPR011058">
    <property type="entry name" value="Cyanovirin-N"/>
</dbReference>
<feature type="domain" description="Cyanovirin-N" evidence="1">
    <location>
        <begin position="2"/>
        <end position="100"/>
    </location>
</feature>
<reference evidence="2 3" key="1">
    <citation type="journal article" date="2020" name="bioRxiv">
        <title>Whole genome comparisons of ergot fungi reveals the divergence and evolution of species within the genus Claviceps are the result of varying mechanisms driving genome evolution and host range expansion.</title>
        <authorList>
            <person name="Wyka S.A."/>
            <person name="Mondo S.J."/>
            <person name="Liu M."/>
            <person name="Dettman J."/>
            <person name="Nalam V."/>
            <person name="Broders K.D."/>
        </authorList>
    </citation>
    <scope>NUCLEOTIDE SEQUENCE [LARGE SCALE GENOMIC DNA]</scope>
    <source>
        <strain evidence="2 3">Clav52</strain>
    </source>
</reference>
<dbReference type="PANTHER" id="PTHR42076">
    <property type="entry name" value="CYANOVIRIN-N HOMOLOG"/>
    <property type="match status" value="1"/>
</dbReference>
<name>A0A9P7QP86_9HYPO</name>
<proteinExistence type="predicted"/>
<sequence>MSFSITSQNIHLREAHLLYASCLDSEGNWQDCSFDLNDCLGNDNGSFVWDGDNFMDTAANMELDGSVLTATLLDNDGEPVGPRSIDLNERITNSNGQLMFVYYA</sequence>
<dbReference type="Pfam" id="PF08881">
    <property type="entry name" value="CVNH"/>
    <property type="match status" value="1"/>
</dbReference>
<evidence type="ECO:0000313" key="2">
    <source>
        <dbReference type="EMBL" id="KAG6301274.1"/>
    </source>
</evidence>
<evidence type="ECO:0000313" key="3">
    <source>
        <dbReference type="Proteomes" id="UP000707071"/>
    </source>
</evidence>
<accession>A0A9P7QP86</accession>
<keyword evidence="3" id="KW-1185">Reference proteome</keyword>
<dbReference type="PANTHER" id="PTHR42076:SF1">
    <property type="entry name" value="CYANOVIRIN-N DOMAIN-CONTAINING PROTEIN"/>
    <property type="match status" value="1"/>
</dbReference>
<dbReference type="Proteomes" id="UP000707071">
    <property type="component" value="Unassembled WGS sequence"/>
</dbReference>